<comment type="cofactor">
    <cofactor evidence="8">
        <name>a divalent metal cation</name>
        <dbReference type="ChEBI" id="CHEBI:60240"/>
    </cofactor>
    <text evidence="8">Binds 2 divalent metal cations per subunit.</text>
</comment>
<evidence type="ECO:0000256" key="8">
    <source>
        <dbReference type="PIRSR" id="PIRSR001123-2"/>
    </source>
</evidence>
<dbReference type="EMBL" id="QNBD01000195">
    <property type="protein sequence ID" value="RKX69402.1"/>
    <property type="molecule type" value="Genomic_DNA"/>
</dbReference>
<dbReference type="CDD" id="cd05656">
    <property type="entry name" value="M42_Frv"/>
    <property type="match status" value="1"/>
</dbReference>
<comment type="similarity">
    <text evidence="1 6">Belongs to the peptidase M42 family.</text>
</comment>
<dbReference type="GO" id="GO:0006508">
    <property type="term" value="P:proteolysis"/>
    <property type="evidence" value="ECO:0007669"/>
    <property type="project" value="UniProtKB-KW"/>
</dbReference>
<dbReference type="InterPro" id="IPR023367">
    <property type="entry name" value="Peptidase_M42_dom2"/>
</dbReference>
<dbReference type="Pfam" id="PF05343">
    <property type="entry name" value="Peptidase_M42"/>
    <property type="match status" value="1"/>
</dbReference>
<sequence>MNKEQKFFLKKLLETHGPSGFENVNAENWRKRTKKYADKIYGDYHGNSFAVLNEKGSPKVMIAGHIDEIGYMVNHIDDNGYIFFSTIGGIDPHIMPGQRVIIHNEKGNIPGIMGRKPIHVIKPDERKNISQITSMWIDIGARDKKETLKYVCIGDSITVDEGTVDMLNDNIVARGLDDRAGAFIVSEVIRILREDIKTFNASVCGVATVQEEVGLRGAITSSYSVNPDIGFAVDVTFATDHPEMDKKLMGEVSLGKGAVVYKGANINPKLFDLIIKTAKKKKIPYQIRGAARATGTDANVIQLSRGGVATSLISIPNRYMHTPVEMCNLKDIENVAKLIAYTIKEIKSAKHFIL</sequence>
<proteinExistence type="inferred from homology"/>
<dbReference type="PANTHER" id="PTHR32481">
    <property type="entry name" value="AMINOPEPTIDASE"/>
    <property type="match status" value="1"/>
</dbReference>
<evidence type="ECO:0000256" key="7">
    <source>
        <dbReference type="PIRSR" id="PIRSR001123-1"/>
    </source>
</evidence>
<dbReference type="InterPro" id="IPR051464">
    <property type="entry name" value="Peptidase_M42_aminopept"/>
</dbReference>
<evidence type="ECO:0000256" key="1">
    <source>
        <dbReference type="ARBA" id="ARBA00006272"/>
    </source>
</evidence>
<dbReference type="SUPFAM" id="SSF53187">
    <property type="entry name" value="Zn-dependent exopeptidases"/>
    <property type="match status" value="1"/>
</dbReference>
<comment type="caution">
    <text evidence="9">The sequence shown here is derived from an EMBL/GenBank/DDBJ whole genome shotgun (WGS) entry which is preliminary data.</text>
</comment>
<dbReference type="InterPro" id="IPR008007">
    <property type="entry name" value="Peptidase_M42"/>
</dbReference>
<dbReference type="Gene3D" id="2.40.30.40">
    <property type="entry name" value="Peptidase M42, domain 2"/>
    <property type="match status" value="1"/>
</dbReference>
<dbReference type="GO" id="GO:0046872">
    <property type="term" value="F:metal ion binding"/>
    <property type="evidence" value="ECO:0007669"/>
    <property type="project" value="UniProtKB-UniRule"/>
</dbReference>
<evidence type="ECO:0000256" key="6">
    <source>
        <dbReference type="PIRNR" id="PIRNR001123"/>
    </source>
</evidence>
<keyword evidence="2" id="KW-0031">Aminopeptidase</keyword>
<evidence type="ECO:0000256" key="4">
    <source>
        <dbReference type="ARBA" id="ARBA00022723"/>
    </source>
</evidence>
<name>A0A660SFR5_UNCT6</name>
<protein>
    <submittedName>
        <fullName evidence="9">M42 family peptidase</fullName>
    </submittedName>
</protein>
<organism evidence="9 10">
    <name type="scientific">candidate division TA06 bacterium</name>
    <dbReference type="NCBI Taxonomy" id="2250710"/>
    <lineage>
        <taxon>Bacteria</taxon>
        <taxon>Bacteria division TA06</taxon>
    </lineage>
</organism>
<dbReference type="PANTHER" id="PTHR32481:SF20">
    <property type="entry name" value="AMINOPEPTIDASE YSDC"/>
    <property type="match status" value="1"/>
</dbReference>
<dbReference type="Proteomes" id="UP000271125">
    <property type="component" value="Unassembled WGS sequence"/>
</dbReference>
<keyword evidence="5" id="KW-0378">Hydrolase</keyword>
<dbReference type="AlphaFoldDB" id="A0A660SFR5"/>
<feature type="active site" description="Proton acceptor" evidence="7">
    <location>
        <position position="211"/>
    </location>
</feature>
<evidence type="ECO:0000256" key="2">
    <source>
        <dbReference type="ARBA" id="ARBA00022438"/>
    </source>
</evidence>
<gene>
    <name evidence="9" type="ORF">DRP43_04440</name>
</gene>
<keyword evidence="3" id="KW-0645">Protease</keyword>
<feature type="binding site" evidence="8">
    <location>
        <position position="321"/>
    </location>
    <ligand>
        <name>Zn(2+)</name>
        <dbReference type="ChEBI" id="CHEBI:29105"/>
        <label>2</label>
    </ligand>
</feature>
<feature type="binding site" evidence="8">
    <location>
        <position position="177"/>
    </location>
    <ligand>
        <name>Zn(2+)</name>
        <dbReference type="ChEBI" id="CHEBI:29105"/>
        <label>2</label>
    </ligand>
</feature>
<dbReference type="PIRSF" id="PIRSF001123">
    <property type="entry name" value="PepA_GA"/>
    <property type="match status" value="1"/>
</dbReference>
<dbReference type="GO" id="GO:0004177">
    <property type="term" value="F:aminopeptidase activity"/>
    <property type="evidence" value="ECO:0007669"/>
    <property type="project" value="UniProtKB-UniRule"/>
</dbReference>
<feature type="binding site" evidence="8">
    <location>
        <position position="212"/>
    </location>
    <ligand>
        <name>Zn(2+)</name>
        <dbReference type="ChEBI" id="CHEBI:29105"/>
        <label>2</label>
    </ligand>
</feature>
<evidence type="ECO:0000256" key="5">
    <source>
        <dbReference type="ARBA" id="ARBA00022801"/>
    </source>
</evidence>
<feature type="binding site" evidence="8">
    <location>
        <position position="177"/>
    </location>
    <ligand>
        <name>Zn(2+)</name>
        <dbReference type="ChEBI" id="CHEBI:29105"/>
        <label>1</label>
    </ligand>
</feature>
<reference evidence="9 10" key="1">
    <citation type="submission" date="2018-06" db="EMBL/GenBank/DDBJ databases">
        <title>Extensive metabolic versatility and redundancy in microbially diverse, dynamic hydrothermal sediments.</title>
        <authorList>
            <person name="Dombrowski N."/>
            <person name="Teske A."/>
            <person name="Baker B.J."/>
        </authorList>
    </citation>
    <scope>NUCLEOTIDE SEQUENCE [LARGE SCALE GENOMIC DNA]</scope>
    <source>
        <strain evidence="9">B10_G13</strain>
    </source>
</reference>
<feature type="binding site" evidence="8">
    <location>
        <position position="234"/>
    </location>
    <ligand>
        <name>Zn(2+)</name>
        <dbReference type="ChEBI" id="CHEBI:29105"/>
        <label>1</label>
    </ligand>
</feature>
<feature type="binding site" evidence="8">
    <location>
        <position position="65"/>
    </location>
    <ligand>
        <name>Zn(2+)</name>
        <dbReference type="ChEBI" id="CHEBI:29105"/>
        <label>1</label>
    </ligand>
</feature>
<evidence type="ECO:0000313" key="9">
    <source>
        <dbReference type="EMBL" id="RKX69402.1"/>
    </source>
</evidence>
<evidence type="ECO:0000313" key="10">
    <source>
        <dbReference type="Proteomes" id="UP000271125"/>
    </source>
</evidence>
<evidence type="ECO:0000256" key="3">
    <source>
        <dbReference type="ARBA" id="ARBA00022670"/>
    </source>
</evidence>
<accession>A0A660SFR5</accession>
<dbReference type="Gene3D" id="3.40.630.10">
    <property type="entry name" value="Zn peptidases"/>
    <property type="match status" value="1"/>
</dbReference>
<keyword evidence="4 8" id="KW-0479">Metal-binding</keyword>
<dbReference type="SUPFAM" id="SSF101821">
    <property type="entry name" value="Aminopeptidase/glucanase lid domain"/>
    <property type="match status" value="1"/>
</dbReference>